<keyword evidence="4" id="KW-1185">Reference proteome</keyword>
<evidence type="ECO:0000313" key="4">
    <source>
        <dbReference type="Proteomes" id="UP001257627"/>
    </source>
</evidence>
<organism evidence="3 4">
    <name type="scientific">Streptomyces mirabilis</name>
    <dbReference type="NCBI Taxonomy" id="68239"/>
    <lineage>
        <taxon>Bacteria</taxon>
        <taxon>Bacillati</taxon>
        <taxon>Actinomycetota</taxon>
        <taxon>Actinomycetes</taxon>
        <taxon>Kitasatosporales</taxon>
        <taxon>Streptomycetaceae</taxon>
        <taxon>Streptomyces</taxon>
    </lineage>
</organism>
<protein>
    <recommendedName>
        <fullName evidence="5">Phage integrase family protein</fullName>
    </recommendedName>
</protein>
<evidence type="ECO:0008006" key="5">
    <source>
        <dbReference type="Google" id="ProtNLM"/>
    </source>
</evidence>
<keyword evidence="1" id="KW-0233">DNA recombination</keyword>
<comment type="caution">
    <text evidence="3">The sequence shown here is derived from an EMBL/GenBank/DDBJ whole genome shotgun (WGS) entry which is preliminary data.</text>
</comment>
<dbReference type="InterPro" id="IPR013762">
    <property type="entry name" value="Integrase-like_cat_sf"/>
</dbReference>
<feature type="compositionally biased region" description="Polar residues" evidence="2">
    <location>
        <begin position="194"/>
        <end position="210"/>
    </location>
</feature>
<proteinExistence type="predicted"/>
<dbReference type="EMBL" id="JARAKF010000001">
    <property type="protein sequence ID" value="MDU8990976.1"/>
    <property type="molecule type" value="Genomic_DNA"/>
</dbReference>
<feature type="compositionally biased region" description="Low complexity" evidence="2">
    <location>
        <begin position="272"/>
        <end position="289"/>
    </location>
</feature>
<feature type="compositionally biased region" description="Low complexity" evidence="2">
    <location>
        <begin position="227"/>
        <end position="262"/>
    </location>
</feature>
<feature type="region of interest" description="Disordered" evidence="2">
    <location>
        <begin position="194"/>
        <end position="289"/>
    </location>
</feature>
<dbReference type="Gene3D" id="1.10.443.10">
    <property type="entry name" value="Intergrase catalytic core"/>
    <property type="match status" value="1"/>
</dbReference>
<accession>A0ABU3UAP5</accession>
<dbReference type="Proteomes" id="UP001257627">
    <property type="component" value="Unassembled WGS sequence"/>
</dbReference>
<gene>
    <name evidence="3" type="ORF">PU648_00695</name>
</gene>
<dbReference type="InterPro" id="IPR011010">
    <property type="entry name" value="DNA_brk_join_enz"/>
</dbReference>
<evidence type="ECO:0000313" key="3">
    <source>
        <dbReference type="EMBL" id="MDU8990976.1"/>
    </source>
</evidence>
<name>A0ABU3UAP5_9ACTN</name>
<sequence length="289" mass="31168">MTAKLTLTSDDLRAYGTPRAKAAGWHANYYPIEMIRALVGVWLFGGLRMDEIRRLELEGVRWDQATDPDNGETYRVCLLHIPANKTTAAFSKPVDPIVGELIDAWKDVRPAQPDITDRKTGQRRQHLFCYRAQLIGSAYLNDKLIAILCAKAGIPESDSRGALTSHRARATIATELLNAKYPCLWLTCSNGSDTSTHPAPATTPRSSSGRCQRLTRRPTTSPGTCAPSRSSSTVNPSSRALPPAASSRGSTTTWVRATALTTSSPNAPTGWPAPAARSTSPRPQAAASS</sequence>
<reference evidence="3 4" key="1">
    <citation type="submission" date="2023-02" db="EMBL/GenBank/DDBJ databases">
        <authorList>
            <person name="Maleckis M."/>
        </authorList>
    </citation>
    <scope>NUCLEOTIDE SEQUENCE [LARGE SCALE GENOMIC DNA]</scope>
    <source>
        <strain evidence="3 4">P8-A2</strain>
    </source>
</reference>
<dbReference type="SUPFAM" id="SSF56349">
    <property type="entry name" value="DNA breaking-rejoining enzymes"/>
    <property type="match status" value="1"/>
</dbReference>
<evidence type="ECO:0000256" key="2">
    <source>
        <dbReference type="SAM" id="MobiDB-lite"/>
    </source>
</evidence>
<evidence type="ECO:0000256" key="1">
    <source>
        <dbReference type="ARBA" id="ARBA00023172"/>
    </source>
</evidence>
<dbReference type="RefSeq" id="WP_316732265.1">
    <property type="nucleotide sequence ID" value="NZ_JARAKF010000001.1"/>
</dbReference>